<accession>A0A2J6TVW9</accession>
<name>A0A2J6TVW9_9HELO</name>
<reference evidence="1 2" key="1">
    <citation type="submission" date="2016-04" db="EMBL/GenBank/DDBJ databases">
        <title>A degradative enzymes factory behind the ericoid mycorrhizal symbiosis.</title>
        <authorList>
            <consortium name="DOE Joint Genome Institute"/>
            <person name="Martino E."/>
            <person name="Morin E."/>
            <person name="Grelet G."/>
            <person name="Kuo A."/>
            <person name="Kohler A."/>
            <person name="Daghino S."/>
            <person name="Barry K."/>
            <person name="Choi C."/>
            <person name="Cichocki N."/>
            <person name="Clum A."/>
            <person name="Copeland A."/>
            <person name="Hainaut M."/>
            <person name="Haridas S."/>
            <person name="Labutti K."/>
            <person name="Lindquist E."/>
            <person name="Lipzen A."/>
            <person name="Khouja H.-R."/>
            <person name="Murat C."/>
            <person name="Ohm R."/>
            <person name="Olson A."/>
            <person name="Spatafora J."/>
            <person name="Veneault-Fourrey C."/>
            <person name="Henrissat B."/>
            <person name="Grigoriev I."/>
            <person name="Martin F."/>
            <person name="Perotto S."/>
        </authorList>
    </citation>
    <scope>NUCLEOTIDE SEQUENCE [LARGE SCALE GENOMIC DNA]</scope>
    <source>
        <strain evidence="1 2">E</strain>
    </source>
</reference>
<sequence>MRCHEKGGWVRPLNGCFAHVLTLRFERLFVSTCIPTLTALYYRLLYPGHGHGLREDRSLHLLLQINDMASNLGHHTGIVYARQKIQ</sequence>
<evidence type="ECO:0000313" key="1">
    <source>
        <dbReference type="EMBL" id="PMD67131.1"/>
    </source>
</evidence>
<dbReference type="RefSeq" id="XP_024744035.1">
    <property type="nucleotide sequence ID" value="XM_024886129.1"/>
</dbReference>
<keyword evidence="2" id="KW-1185">Reference proteome</keyword>
<dbReference type="Proteomes" id="UP000235371">
    <property type="component" value="Unassembled WGS sequence"/>
</dbReference>
<dbReference type="InParanoid" id="A0A2J6TVW9"/>
<dbReference type="AlphaFoldDB" id="A0A2J6TVW9"/>
<evidence type="ECO:0000313" key="2">
    <source>
        <dbReference type="Proteomes" id="UP000235371"/>
    </source>
</evidence>
<gene>
    <name evidence="1" type="ORF">K444DRAFT_6571</name>
</gene>
<dbReference type="GeneID" id="36594206"/>
<organism evidence="1 2">
    <name type="scientific">Hyaloscypha bicolor E</name>
    <dbReference type="NCBI Taxonomy" id="1095630"/>
    <lineage>
        <taxon>Eukaryota</taxon>
        <taxon>Fungi</taxon>
        <taxon>Dikarya</taxon>
        <taxon>Ascomycota</taxon>
        <taxon>Pezizomycotina</taxon>
        <taxon>Leotiomycetes</taxon>
        <taxon>Helotiales</taxon>
        <taxon>Hyaloscyphaceae</taxon>
        <taxon>Hyaloscypha</taxon>
        <taxon>Hyaloscypha bicolor</taxon>
    </lineage>
</organism>
<protein>
    <submittedName>
        <fullName evidence="1">Uncharacterized protein</fullName>
    </submittedName>
</protein>
<proteinExistence type="predicted"/>
<dbReference type="EMBL" id="KZ613740">
    <property type="protein sequence ID" value="PMD67131.1"/>
    <property type="molecule type" value="Genomic_DNA"/>
</dbReference>